<protein>
    <recommendedName>
        <fullName evidence="2">SWIM-type domain-containing protein</fullName>
    </recommendedName>
</protein>
<dbReference type="PROSITE" id="PS50966">
    <property type="entry name" value="ZF_SWIM"/>
    <property type="match status" value="1"/>
</dbReference>
<comment type="caution">
    <text evidence="3">The sequence shown here is derived from an EMBL/GenBank/DDBJ whole genome shotgun (WGS) entry which is preliminary data.</text>
</comment>
<dbReference type="GO" id="GO:0008270">
    <property type="term" value="F:zinc ion binding"/>
    <property type="evidence" value="ECO:0007669"/>
    <property type="project" value="UniProtKB-KW"/>
</dbReference>
<keyword evidence="4" id="KW-1185">Reference proteome</keyword>
<dbReference type="InterPro" id="IPR007527">
    <property type="entry name" value="Znf_SWIM"/>
</dbReference>
<feature type="domain" description="SWIM-type" evidence="2">
    <location>
        <begin position="189"/>
        <end position="228"/>
    </location>
</feature>
<proteinExistence type="predicted"/>
<organism evidence="3 4">
    <name type="scientific">Sinanodonta woodiana</name>
    <name type="common">Chinese pond mussel</name>
    <name type="synonym">Anodonta woodiana</name>
    <dbReference type="NCBI Taxonomy" id="1069815"/>
    <lineage>
        <taxon>Eukaryota</taxon>
        <taxon>Metazoa</taxon>
        <taxon>Spiralia</taxon>
        <taxon>Lophotrochozoa</taxon>
        <taxon>Mollusca</taxon>
        <taxon>Bivalvia</taxon>
        <taxon>Autobranchia</taxon>
        <taxon>Heteroconchia</taxon>
        <taxon>Palaeoheterodonta</taxon>
        <taxon>Unionida</taxon>
        <taxon>Unionoidea</taxon>
        <taxon>Unionidae</taxon>
        <taxon>Unioninae</taxon>
        <taxon>Sinanodonta</taxon>
    </lineage>
</organism>
<sequence length="346" mass="39125">MTAAEKMHSIKLEENDVPGAKFHCSEVSEHSVCELKRWLECRGLPASGKKKPELVKMCLDCMQSKNTDIVIHVDGGKWYEQKVSAVLSSVRTSKSTEAVPFLPTSQWNNFPSINIPKGFCYGTIYEHIISTAKVHTYQSADSESEDNLTDFNTSKPMLKGRQYFTNNYKDDHYFLKASVMASYTQQVVYHVSVTMATPSGKVRDASCDCKASSMGRCSHISSLLFALEDYTLNFGYKPCASTSKLCTWNVGKKSKRQQQPCHSTSHSKKIKADKFRSYDPLGNIEINETKFVNNFIATLPNSGSDSMFSQILEREYPDYEVEMEVLKDRTKSALQLIQFEKKHSTL</sequence>
<evidence type="ECO:0000313" key="4">
    <source>
        <dbReference type="Proteomes" id="UP001634394"/>
    </source>
</evidence>
<evidence type="ECO:0000313" key="3">
    <source>
        <dbReference type="EMBL" id="KAL3891606.1"/>
    </source>
</evidence>
<dbReference type="Proteomes" id="UP001634394">
    <property type="component" value="Unassembled WGS sequence"/>
</dbReference>
<keyword evidence="1" id="KW-0479">Metal-binding</keyword>
<gene>
    <name evidence="3" type="ORF">ACJMK2_003861</name>
</gene>
<keyword evidence="1" id="KW-0862">Zinc</keyword>
<evidence type="ECO:0000256" key="1">
    <source>
        <dbReference type="PROSITE-ProRule" id="PRU00325"/>
    </source>
</evidence>
<name>A0ABD3XZH0_SINWO</name>
<reference evidence="3 4" key="1">
    <citation type="submission" date="2024-11" db="EMBL/GenBank/DDBJ databases">
        <title>Chromosome-level genome assembly of the freshwater bivalve Anodonta woodiana.</title>
        <authorList>
            <person name="Chen X."/>
        </authorList>
    </citation>
    <scope>NUCLEOTIDE SEQUENCE [LARGE SCALE GENOMIC DNA]</scope>
    <source>
        <strain evidence="3">MN2024</strain>
        <tissue evidence="3">Gills</tissue>
    </source>
</reference>
<evidence type="ECO:0000259" key="2">
    <source>
        <dbReference type="PROSITE" id="PS50966"/>
    </source>
</evidence>
<keyword evidence="1" id="KW-0863">Zinc-finger</keyword>
<dbReference type="EMBL" id="JBJQND010000001">
    <property type="protein sequence ID" value="KAL3891606.1"/>
    <property type="molecule type" value="Genomic_DNA"/>
</dbReference>
<dbReference type="AlphaFoldDB" id="A0ABD3XZH0"/>
<accession>A0ABD3XZH0</accession>